<dbReference type="Proteomes" id="UP000030786">
    <property type="component" value="Chromosome"/>
</dbReference>
<evidence type="ECO:0008006" key="3">
    <source>
        <dbReference type="Google" id="ProtNLM"/>
    </source>
</evidence>
<gene>
    <name evidence="1" type="ORF">M666_12450</name>
</gene>
<sequence>MEIGFKEVLLGIVILLVVVFYRLKAKYMVSEKVAAKNFETFLAANYGDLLAYTDLRRFFNTGNMNPNCFSVSVYQKKEPRVELFIKFDAKTVATQTDLPPDYPDGFTFQERYVARIKLVEIHDVISAKMKPLGVALLWDYNEVFFKLEAPFTEAEVLEKSDYFLSLFKAEDSEFLGYYHELPLVIRYPHKNAIPLVRELVQEDGNWRFKTLKLYKRATDFETVREGLTKELQTYLEKSYPTQQLYDHFDTYVNPHDFSKLLYIEFTEAKKTKKEAEQQQQQQQQQQLGVWVSPVTGYTLMYWNLHKGSVKQVSFVATANSIFMEDILAKEIPKFLELA</sequence>
<dbReference type="EMBL" id="CP009976">
    <property type="protein sequence ID" value="AIZ42322.1"/>
    <property type="molecule type" value="Genomic_DNA"/>
</dbReference>
<evidence type="ECO:0000313" key="2">
    <source>
        <dbReference type="Proteomes" id="UP000030786"/>
    </source>
</evidence>
<accession>A0AAU8RHA2</accession>
<protein>
    <recommendedName>
        <fullName evidence="3">Beta-lactamase</fullName>
    </recommendedName>
</protein>
<dbReference type="RefSeq" id="WP_029446110.1">
    <property type="nucleotide sequence ID" value="NZ_CP009976.1"/>
</dbReference>
<name>A0AAU8RHA2_9FLAO</name>
<dbReference type="GeneID" id="78061550"/>
<reference evidence="1 2" key="1">
    <citation type="journal article" date="2014" name="Environ. Microbiol.">
        <title>Contrasting genomic patterns and infection strategies of two co-existing Bacteroidetes podovirus genera.</title>
        <authorList>
            <person name="Holmfeldt K."/>
            <person name="Howard-Varona C."/>
            <person name="Solonenko N."/>
            <person name="Sullivan M.B."/>
        </authorList>
    </citation>
    <scope>NUCLEOTIDE SEQUENCE [LARGE SCALE GENOMIC DNA]</scope>
    <source>
        <strain evidence="1 2">18</strain>
    </source>
</reference>
<dbReference type="AlphaFoldDB" id="A0AAU8RHA2"/>
<organism evidence="1 2">
    <name type="scientific">Cellulophaga baltica 18</name>
    <dbReference type="NCBI Taxonomy" id="1348584"/>
    <lineage>
        <taxon>Bacteria</taxon>
        <taxon>Pseudomonadati</taxon>
        <taxon>Bacteroidota</taxon>
        <taxon>Flavobacteriia</taxon>
        <taxon>Flavobacteriales</taxon>
        <taxon>Flavobacteriaceae</taxon>
        <taxon>Cellulophaga</taxon>
    </lineage>
</organism>
<dbReference type="KEGG" id="cbat:M666_12450"/>
<evidence type="ECO:0000313" key="1">
    <source>
        <dbReference type="EMBL" id="AIZ42322.1"/>
    </source>
</evidence>
<proteinExistence type="predicted"/>